<evidence type="ECO:0000256" key="4">
    <source>
        <dbReference type="ARBA" id="ARBA00022984"/>
    </source>
</evidence>
<comment type="pathway">
    <text evidence="1 6">Cell wall biogenesis; peptidoglycan biosynthesis.</text>
</comment>
<keyword evidence="4 6" id="KW-0573">Peptidoglycan synthesis</keyword>
<dbReference type="Proteomes" id="UP001499974">
    <property type="component" value="Unassembled WGS sequence"/>
</dbReference>
<evidence type="ECO:0000256" key="7">
    <source>
        <dbReference type="SAM" id="MobiDB-lite"/>
    </source>
</evidence>
<evidence type="ECO:0000259" key="9">
    <source>
        <dbReference type="PROSITE" id="PS52029"/>
    </source>
</evidence>
<gene>
    <name evidence="10" type="ORF">GCM10023349_17150</name>
</gene>
<dbReference type="RefSeq" id="WP_345520827.1">
    <property type="nucleotide sequence ID" value="NZ_BAABKM010000002.1"/>
</dbReference>
<reference evidence="11" key="1">
    <citation type="journal article" date="2019" name="Int. J. Syst. Evol. Microbiol.">
        <title>The Global Catalogue of Microorganisms (GCM) 10K type strain sequencing project: providing services to taxonomists for standard genome sequencing and annotation.</title>
        <authorList>
            <consortium name="The Broad Institute Genomics Platform"/>
            <consortium name="The Broad Institute Genome Sequencing Center for Infectious Disease"/>
            <person name="Wu L."/>
            <person name="Ma J."/>
        </authorList>
    </citation>
    <scope>NUCLEOTIDE SEQUENCE [LARGE SCALE GENOMIC DNA]</scope>
    <source>
        <strain evidence="11">JCM 18531</strain>
    </source>
</reference>
<evidence type="ECO:0000256" key="5">
    <source>
        <dbReference type="ARBA" id="ARBA00023316"/>
    </source>
</evidence>
<dbReference type="CDD" id="cd16913">
    <property type="entry name" value="YkuD_like"/>
    <property type="match status" value="1"/>
</dbReference>
<feature type="signal peptide" evidence="8">
    <location>
        <begin position="1"/>
        <end position="23"/>
    </location>
</feature>
<name>A0ABP8X701_9ACTN</name>
<evidence type="ECO:0000256" key="1">
    <source>
        <dbReference type="ARBA" id="ARBA00004752"/>
    </source>
</evidence>
<evidence type="ECO:0000256" key="2">
    <source>
        <dbReference type="ARBA" id="ARBA00022679"/>
    </source>
</evidence>
<dbReference type="PANTHER" id="PTHR30582:SF33">
    <property type="entry name" value="EXPORTED PROTEIN"/>
    <property type="match status" value="1"/>
</dbReference>
<feature type="compositionally biased region" description="Low complexity" evidence="7">
    <location>
        <begin position="51"/>
        <end position="73"/>
    </location>
</feature>
<organism evidence="10 11">
    <name type="scientific">Nocardioides conyzicola</name>
    <dbReference type="NCBI Taxonomy" id="1651781"/>
    <lineage>
        <taxon>Bacteria</taxon>
        <taxon>Bacillati</taxon>
        <taxon>Actinomycetota</taxon>
        <taxon>Actinomycetes</taxon>
        <taxon>Propionibacteriales</taxon>
        <taxon>Nocardioidaceae</taxon>
        <taxon>Nocardioides</taxon>
    </lineage>
</organism>
<keyword evidence="3 6" id="KW-0133">Cell shape</keyword>
<dbReference type="EMBL" id="BAABKM010000002">
    <property type="protein sequence ID" value="GAA4700816.1"/>
    <property type="molecule type" value="Genomic_DNA"/>
</dbReference>
<keyword evidence="2" id="KW-0808">Transferase</keyword>
<dbReference type="InterPro" id="IPR050979">
    <property type="entry name" value="LD-transpeptidase"/>
</dbReference>
<dbReference type="InterPro" id="IPR036366">
    <property type="entry name" value="PGBDSf"/>
</dbReference>
<evidence type="ECO:0000256" key="3">
    <source>
        <dbReference type="ARBA" id="ARBA00022960"/>
    </source>
</evidence>
<feature type="region of interest" description="Disordered" evidence="7">
    <location>
        <begin position="29"/>
        <end position="98"/>
    </location>
</feature>
<feature type="active site" description="Nucleophile" evidence="6">
    <location>
        <position position="270"/>
    </location>
</feature>
<evidence type="ECO:0000313" key="10">
    <source>
        <dbReference type="EMBL" id="GAA4700816.1"/>
    </source>
</evidence>
<dbReference type="SUPFAM" id="SSF141523">
    <property type="entry name" value="L,D-transpeptidase catalytic domain-like"/>
    <property type="match status" value="1"/>
</dbReference>
<accession>A0ABP8X701</accession>
<sequence length="297" mass="31686">MLFLRRLLLVLATAALVCAGAFVAGYALSDSPADRPSATGTPGAPEPEPTTTPTATPTATPTSTPTGQPTSDPTTPPAKPKPPKLEPGPRLLGTGDQGPQVRELQARLKQIAWFGADVTGTYGDLTRDAVRGFQAKRAIPVTGEVDRRTLDRLDAMTVEPTDAELHNRGNTPGALDPRCRVGRVLCIDKSSSTLRFVVDGKVQQTLDARFGASGTPTREGVFHVYLKDADHVSRLYGSAMPFAMFFDRGQAVHYSSDFAARGYAGASHGCVNIRDHGGVAHLYDQVRVGDTVVVYWS</sequence>
<comment type="caution">
    <text evidence="10">The sequence shown here is derived from an EMBL/GenBank/DDBJ whole genome shotgun (WGS) entry which is preliminary data.</text>
</comment>
<feature type="domain" description="L,D-TPase catalytic" evidence="9">
    <location>
        <begin position="183"/>
        <end position="295"/>
    </location>
</feature>
<dbReference type="InterPro" id="IPR038063">
    <property type="entry name" value="Transpep_catalytic_dom"/>
</dbReference>
<dbReference type="InterPro" id="IPR002477">
    <property type="entry name" value="Peptidoglycan-bd-like"/>
</dbReference>
<dbReference type="PANTHER" id="PTHR30582">
    <property type="entry name" value="L,D-TRANSPEPTIDASE"/>
    <property type="match status" value="1"/>
</dbReference>
<protein>
    <recommendedName>
        <fullName evidence="9">L,D-TPase catalytic domain-containing protein</fullName>
    </recommendedName>
</protein>
<keyword evidence="11" id="KW-1185">Reference proteome</keyword>
<feature type="active site" description="Proton donor/acceptor" evidence="6">
    <location>
        <position position="253"/>
    </location>
</feature>
<dbReference type="InterPro" id="IPR005490">
    <property type="entry name" value="LD_TPept_cat_dom"/>
</dbReference>
<keyword evidence="5 6" id="KW-0961">Cell wall biogenesis/degradation</keyword>
<evidence type="ECO:0000256" key="6">
    <source>
        <dbReference type="PROSITE-ProRule" id="PRU01373"/>
    </source>
</evidence>
<dbReference type="Pfam" id="PF01471">
    <property type="entry name" value="PG_binding_1"/>
    <property type="match status" value="1"/>
</dbReference>
<dbReference type="SUPFAM" id="SSF47090">
    <property type="entry name" value="PGBD-like"/>
    <property type="match status" value="1"/>
</dbReference>
<dbReference type="Gene3D" id="1.10.101.10">
    <property type="entry name" value="PGBD-like superfamily/PGBD"/>
    <property type="match status" value="1"/>
</dbReference>
<evidence type="ECO:0000313" key="11">
    <source>
        <dbReference type="Proteomes" id="UP001499974"/>
    </source>
</evidence>
<keyword evidence="8" id="KW-0732">Signal</keyword>
<dbReference type="Gene3D" id="2.40.440.10">
    <property type="entry name" value="L,D-transpeptidase catalytic domain-like"/>
    <property type="match status" value="1"/>
</dbReference>
<feature type="chain" id="PRO_5046456196" description="L,D-TPase catalytic domain-containing protein" evidence="8">
    <location>
        <begin position="24"/>
        <end position="297"/>
    </location>
</feature>
<dbReference type="InterPro" id="IPR036365">
    <property type="entry name" value="PGBD-like_sf"/>
</dbReference>
<evidence type="ECO:0000256" key="8">
    <source>
        <dbReference type="SAM" id="SignalP"/>
    </source>
</evidence>
<proteinExistence type="predicted"/>
<dbReference type="Pfam" id="PF03734">
    <property type="entry name" value="YkuD"/>
    <property type="match status" value="1"/>
</dbReference>
<dbReference type="PROSITE" id="PS52029">
    <property type="entry name" value="LD_TPASE"/>
    <property type="match status" value="1"/>
</dbReference>